<organism evidence="11 12">
    <name type="scientific">Aspergillus novoparasiticus</name>
    <dbReference type="NCBI Taxonomy" id="986946"/>
    <lineage>
        <taxon>Eukaryota</taxon>
        <taxon>Fungi</taxon>
        <taxon>Dikarya</taxon>
        <taxon>Ascomycota</taxon>
        <taxon>Pezizomycotina</taxon>
        <taxon>Eurotiomycetes</taxon>
        <taxon>Eurotiomycetidae</taxon>
        <taxon>Eurotiales</taxon>
        <taxon>Aspergillaceae</taxon>
        <taxon>Aspergillus</taxon>
        <taxon>Aspergillus subgen. Circumdati</taxon>
    </lineage>
</organism>
<evidence type="ECO:0000259" key="10">
    <source>
        <dbReference type="Pfam" id="PF07962"/>
    </source>
</evidence>
<dbReference type="GO" id="GO:0000076">
    <property type="term" value="P:DNA replication checkpoint signaling"/>
    <property type="evidence" value="ECO:0007669"/>
    <property type="project" value="UniProtKB-UniRule"/>
</dbReference>
<keyword evidence="4 9" id="KW-0227">DNA damage</keyword>
<dbReference type="EMBL" id="ML733530">
    <property type="protein sequence ID" value="KAB8214600.1"/>
    <property type="molecule type" value="Genomic_DNA"/>
</dbReference>
<dbReference type="Proteomes" id="UP000326799">
    <property type="component" value="Unassembled WGS sequence"/>
</dbReference>
<comment type="subunit">
    <text evidence="3">Component of the fork protection complex (FPC) consisting of TOF1 and CSM3.</text>
</comment>
<dbReference type="GO" id="GO:0003677">
    <property type="term" value="F:DNA binding"/>
    <property type="evidence" value="ECO:0007669"/>
    <property type="project" value="TreeGrafter"/>
</dbReference>
<evidence type="ECO:0000256" key="2">
    <source>
        <dbReference type="ARBA" id="ARBA00006075"/>
    </source>
</evidence>
<proteinExistence type="inferred from homology"/>
<comment type="similarity">
    <text evidence="2 9">Belongs to the CSM3 family.</text>
</comment>
<evidence type="ECO:0000256" key="4">
    <source>
        <dbReference type="ARBA" id="ARBA00022763"/>
    </source>
</evidence>
<dbReference type="AlphaFoldDB" id="A0A5N6EE31"/>
<dbReference type="Pfam" id="PF07962">
    <property type="entry name" value="Swi3"/>
    <property type="match status" value="1"/>
</dbReference>
<keyword evidence="5" id="KW-0236">DNA replication inhibitor</keyword>
<dbReference type="PANTHER" id="PTHR13220:SF11">
    <property type="entry name" value="TIMELESS-INTERACTING PROTEIN"/>
    <property type="match status" value="1"/>
</dbReference>
<evidence type="ECO:0000256" key="9">
    <source>
        <dbReference type="RuleBase" id="RU366049"/>
    </source>
</evidence>
<keyword evidence="7 9" id="KW-0131">Cell cycle</keyword>
<dbReference type="InterPro" id="IPR040038">
    <property type="entry name" value="TIPIN/Csm3/Swi3"/>
</dbReference>
<dbReference type="GO" id="GO:0006974">
    <property type="term" value="P:DNA damage response"/>
    <property type="evidence" value="ECO:0007669"/>
    <property type="project" value="UniProtKB-KW"/>
</dbReference>
<accession>A0A5N6EE31</accession>
<dbReference type="GO" id="GO:0031298">
    <property type="term" value="C:replication fork protection complex"/>
    <property type="evidence" value="ECO:0007669"/>
    <property type="project" value="TreeGrafter"/>
</dbReference>
<evidence type="ECO:0000256" key="1">
    <source>
        <dbReference type="ARBA" id="ARBA00004123"/>
    </source>
</evidence>
<keyword evidence="12" id="KW-1185">Reference proteome</keyword>
<protein>
    <recommendedName>
        <fullName evidence="9">Chromosome segregation in meiosis protein</fullName>
    </recommendedName>
</protein>
<dbReference type="GO" id="GO:0043111">
    <property type="term" value="P:replication fork arrest"/>
    <property type="evidence" value="ECO:0007669"/>
    <property type="project" value="TreeGrafter"/>
</dbReference>
<evidence type="ECO:0000313" key="11">
    <source>
        <dbReference type="EMBL" id="KAB8214600.1"/>
    </source>
</evidence>
<dbReference type="InterPro" id="IPR012923">
    <property type="entry name" value="Csm3"/>
</dbReference>
<feature type="domain" description="Chromosome segregation in meiosis protein 3" evidence="10">
    <location>
        <begin position="134"/>
        <end position="217"/>
    </location>
</feature>
<comment type="function">
    <text evidence="8">Forms a fork protection complex (FPC) with TOF1 and which is required for chromosome segregation during meiosis and DNA damage repair. FPC coordinates leading and lagging strand synthesis and moves with the replication fork. FPC stabilizes replication forks in a configuration that is recognized by replication checkpoint sensors.</text>
</comment>
<evidence type="ECO:0000256" key="7">
    <source>
        <dbReference type="ARBA" id="ARBA00023306"/>
    </source>
</evidence>
<evidence type="ECO:0000256" key="5">
    <source>
        <dbReference type="ARBA" id="ARBA00022880"/>
    </source>
</evidence>
<dbReference type="GO" id="GO:0031297">
    <property type="term" value="P:replication fork processing"/>
    <property type="evidence" value="ECO:0007669"/>
    <property type="project" value="UniProtKB-UniRule"/>
</dbReference>
<dbReference type="PANTHER" id="PTHR13220">
    <property type="entry name" value="TIMELESS INTERACTING-RELATED"/>
    <property type="match status" value="1"/>
</dbReference>
<sequence length="344" mass="38046">MNVLEAREAFSHYTPSSSLSSLDSTEVLTHISFSIDPPYPVYGGLFSKEAVMLLRSSWPRLLADKQTPSSHLDIQQGLQSQTANDLFDYDVGLDELVQRAPTASSINAPTGDSGLGLGLDEEVKVARKRQPVAKLDETRLLSQAGIPRLRRTAKQKLKFKGKGHEFSDAARLLQFYQLWLDDLFPRAKFADGLTIIEKLGHHKRLQVMRREWIEEEKPRAQVDDTGQDLQADGSSLPVAVTTKSHHAVDAHVFSSHSVGHGKIDKELSTEQSDVTAQGLSMPHDGNNHRAITPDVPEDGDELEILLREQQCDEATAKSLSTFTDLDADLDGVEAMEEFNILTPA</sequence>
<name>A0A5N6EE31_9EURO</name>
<evidence type="ECO:0000313" key="12">
    <source>
        <dbReference type="Proteomes" id="UP000326799"/>
    </source>
</evidence>
<evidence type="ECO:0000256" key="6">
    <source>
        <dbReference type="ARBA" id="ARBA00023242"/>
    </source>
</evidence>
<keyword evidence="6 9" id="KW-0539">Nucleus</keyword>
<comment type="function">
    <text evidence="9">Plays an important role in the control of DNA replication and the maintenance of replication fork stability.</text>
</comment>
<evidence type="ECO:0000256" key="3">
    <source>
        <dbReference type="ARBA" id="ARBA00011217"/>
    </source>
</evidence>
<gene>
    <name evidence="11" type="ORF">BDV33DRAFT_195970</name>
</gene>
<reference evidence="11 12" key="1">
    <citation type="submission" date="2019-04" db="EMBL/GenBank/DDBJ databases">
        <title>Fungal friends and foes A comparative genomics study of 23 Aspergillus species from section Flavi.</title>
        <authorList>
            <consortium name="DOE Joint Genome Institute"/>
            <person name="Kjaerbolling I."/>
            <person name="Vesth T.C."/>
            <person name="Frisvad J.C."/>
            <person name="Nybo J.L."/>
            <person name="Theobald S."/>
            <person name="Kildgaard S."/>
            <person name="Petersen T.I."/>
            <person name="Kuo A."/>
            <person name="Sato A."/>
            <person name="Lyhne E.K."/>
            <person name="Kogle M.E."/>
            <person name="Wiebenga A."/>
            <person name="Kun R.S."/>
            <person name="Lubbers R.J."/>
            <person name="Makela M.R."/>
            <person name="Barry K."/>
            <person name="Chovatia M."/>
            <person name="Clum A."/>
            <person name="Daum C."/>
            <person name="Haridas S."/>
            <person name="He G."/>
            <person name="LaButti K."/>
            <person name="Lipzen A."/>
            <person name="Mondo S."/>
            <person name="Pangilinan J."/>
            <person name="Riley R."/>
            <person name="Salamov A."/>
            <person name="Simmons B.A."/>
            <person name="Magnuson J.K."/>
            <person name="Henrissat B."/>
            <person name="Mortensen U.H."/>
            <person name="Larsen T.O."/>
            <person name="De vries R.P."/>
            <person name="Grigoriev I.V."/>
            <person name="Machida M."/>
            <person name="Baker S.E."/>
            <person name="Andersen M.R."/>
        </authorList>
    </citation>
    <scope>NUCLEOTIDE SEQUENCE [LARGE SCALE GENOMIC DNA]</scope>
    <source>
        <strain evidence="11 12">CBS 126849</strain>
    </source>
</reference>
<evidence type="ECO:0000256" key="8">
    <source>
        <dbReference type="ARBA" id="ARBA00025496"/>
    </source>
</evidence>
<comment type="subcellular location">
    <subcellularLocation>
        <location evidence="1 9">Nucleus</location>
    </subcellularLocation>
</comment>